<reference evidence="3 4" key="1">
    <citation type="submission" date="2024-09" db="EMBL/GenBank/DDBJ databases">
        <authorList>
            <person name="Sun Q."/>
            <person name="Mori K."/>
        </authorList>
    </citation>
    <scope>NUCLEOTIDE SEQUENCE [LARGE SCALE GENOMIC DNA]</scope>
    <source>
        <strain evidence="3 4">JCM 4414</strain>
    </source>
</reference>
<evidence type="ECO:0000256" key="1">
    <source>
        <dbReference type="SAM" id="MobiDB-lite"/>
    </source>
</evidence>
<accession>A0ABV5QP16</accession>
<keyword evidence="2" id="KW-0812">Transmembrane</keyword>
<protein>
    <recommendedName>
        <fullName evidence="5">Serine/threonine protein kinase</fullName>
    </recommendedName>
</protein>
<evidence type="ECO:0008006" key="5">
    <source>
        <dbReference type="Google" id="ProtNLM"/>
    </source>
</evidence>
<feature type="transmembrane region" description="Helical" evidence="2">
    <location>
        <begin position="104"/>
        <end position="126"/>
    </location>
</feature>
<keyword evidence="2" id="KW-1133">Transmembrane helix</keyword>
<keyword evidence="4" id="KW-1185">Reference proteome</keyword>
<sequence length="309" mass="31959">MTPDPEPDPEPAPDPDRDPGPDRAPSPRSAVAPGRTPHAAPDADAGADAEADAETEADAEPEADADTEGQLRAAFALTAYDITPGPVPLVAVRRRGRARRRRRAVALVALTVLSVSGAATVAVLSLPGHRPAHPAAAASADPLVPPVPPLPTGAVAPPVTASGADPVTEVRVVGAGQRVDAGRGWRVWLTGRGKYWSGPDGYENFRSVTDGNVETSRPGISHQSEGDASGAFHSGLYYGTRAAGRVELRDADGRTASAVLLELPGRPGWGVWYAYTPPSKKDPGSTPDVSLYDRAGKRLAELTGLPGTP</sequence>
<dbReference type="RefSeq" id="WP_345487176.1">
    <property type="nucleotide sequence ID" value="NZ_BAAAWU010000001.1"/>
</dbReference>
<proteinExistence type="predicted"/>
<gene>
    <name evidence="3" type="ORF">ACFFTP_10335</name>
</gene>
<comment type="caution">
    <text evidence="3">The sequence shown here is derived from an EMBL/GenBank/DDBJ whole genome shotgun (WGS) entry which is preliminary data.</text>
</comment>
<evidence type="ECO:0000313" key="4">
    <source>
        <dbReference type="Proteomes" id="UP001589716"/>
    </source>
</evidence>
<evidence type="ECO:0000313" key="3">
    <source>
        <dbReference type="EMBL" id="MFB9554588.1"/>
    </source>
</evidence>
<keyword evidence="2" id="KW-0472">Membrane</keyword>
<organism evidence="3 4">
    <name type="scientific">Streptomyces roseoviridis</name>
    <dbReference type="NCBI Taxonomy" id="67361"/>
    <lineage>
        <taxon>Bacteria</taxon>
        <taxon>Bacillati</taxon>
        <taxon>Actinomycetota</taxon>
        <taxon>Actinomycetes</taxon>
        <taxon>Kitasatosporales</taxon>
        <taxon>Streptomycetaceae</taxon>
        <taxon>Streptomyces</taxon>
    </lineage>
</organism>
<evidence type="ECO:0000256" key="2">
    <source>
        <dbReference type="SAM" id="Phobius"/>
    </source>
</evidence>
<dbReference type="Proteomes" id="UP001589716">
    <property type="component" value="Unassembled WGS sequence"/>
</dbReference>
<dbReference type="EMBL" id="JBHMCT010000007">
    <property type="protein sequence ID" value="MFB9554588.1"/>
    <property type="molecule type" value="Genomic_DNA"/>
</dbReference>
<name>A0ABV5QP16_9ACTN</name>
<feature type="compositionally biased region" description="Acidic residues" evidence="1">
    <location>
        <begin position="45"/>
        <end position="67"/>
    </location>
</feature>
<feature type="region of interest" description="Disordered" evidence="1">
    <location>
        <begin position="1"/>
        <end position="67"/>
    </location>
</feature>
<feature type="compositionally biased region" description="Acidic residues" evidence="1">
    <location>
        <begin position="1"/>
        <end position="13"/>
    </location>
</feature>